<keyword evidence="5 11" id="KW-0812">Transmembrane</keyword>
<keyword evidence="3 11" id="KW-0489">Methyltransferase</keyword>
<protein>
    <recommendedName>
        <fullName evidence="11">Methyltransferase</fullName>
        <ecNumber evidence="11">2.1.1.-</ecNumber>
    </recommendedName>
</protein>
<accession>A0AAV8T3M2</accession>
<sequence>MRSHWFNKISVTSGPIPRRRWLLLILVAAIALIIILASTTSSDFDPVPATPVPDIYSNFRRLREQTSLDYLDLRTLSLGSTRQKELEFCGRERDNFVPCYNVTGNLLAGFKDGEEFDRHCDLSRQRERCLVRTPKDYKIPLRWPVGRDVIWSGNVKISKDQFLSSGSMTKRLMLLEENQIAFHSDDGLIFDGVKDYSRQIAEMIGLGSDYEFLQAGVQTVLDIGCGFGSFGAHLLSLNLMPICIAAYEATGSQIQLSLERGLPAMIGNFISRQLPYPSLSFDMVHCAQCGIYWDEKDGKFLMEVDRLLRPGGYFVLTSPKSKPRTGSLRMKKTSLLTPIEEFTERICWSLMAQQDETFIWEKTADVDCYKSRKQDAVPLCDDRQDIPSYYQPLVSCISGTTSKRWIPIQNRSSVSNFGLAELGIHGKYFELDDFLEDLQIWRSVLKNYWSLLTPLIFSDHPKRPGDEDPLPPYNMIRNVMDLNAHYGGLNAAFLEDAKALWVMNVVPVNTLNTLPLILDRGFAGVLHDWCEPFPTYPRTYDMLHVNGLLSHLSFEKCGMMDLVLEMDRILRPEGWVILSDKLGVIEMARAIVTLLHWEARVIDLQNGSDQRLLVCQKPFGK</sequence>
<comment type="subcellular location">
    <subcellularLocation>
        <location evidence="10">Endomembrane system</location>
        <topology evidence="10">Single-pass membrane protein</topology>
    </subcellularLocation>
    <subcellularLocation>
        <location evidence="1 11">Membrane</location>
        <topology evidence="1 11">Single-pass type II membrane protein</topology>
    </subcellularLocation>
</comment>
<dbReference type="Proteomes" id="UP001159364">
    <property type="component" value="Linkage Group LG07"/>
</dbReference>
<dbReference type="GO" id="GO:0032259">
    <property type="term" value="P:methylation"/>
    <property type="evidence" value="ECO:0007669"/>
    <property type="project" value="UniProtKB-KW"/>
</dbReference>
<keyword evidence="6 11" id="KW-0735">Signal-anchor</keyword>
<proteinExistence type="inferred from homology"/>
<evidence type="ECO:0000256" key="6">
    <source>
        <dbReference type="ARBA" id="ARBA00022968"/>
    </source>
</evidence>
<keyword evidence="13" id="KW-1185">Reference proteome</keyword>
<dbReference type="Pfam" id="PF03141">
    <property type="entry name" value="Methyltransf_29"/>
    <property type="match status" value="1"/>
</dbReference>
<dbReference type="PANTHER" id="PTHR10108:SF1083">
    <property type="entry name" value="METHYLTRANSFERASE PMT4-RELATED"/>
    <property type="match status" value="1"/>
</dbReference>
<dbReference type="Gene3D" id="3.40.50.150">
    <property type="entry name" value="Vaccinia Virus protein VP39"/>
    <property type="match status" value="1"/>
</dbReference>
<evidence type="ECO:0000256" key="9">
    <source>
        <dbReference type="ARBA" id="ARBA00023180"/>
    </source>
</evidence>
<keyword evidence="8 11" id="KW-0472">Membrane</keyword>
<dbReference type="CDD" id="cd02440">
    <property type="entry name" value="AdoMet_MTases"/>
    <property type="match status" value="1"/>
</dbReference>
<dbReference type="GO" id="GO:0008168">
    <property type="term" value="F:methyltransferase activity"/>
    <property type="evidence" value="ECO:0007669"/>
    <property type="project" value="UniProtKB-UniRule"/>
</dbReference>
<comment type="similarity">
    <text evidence="2 11">Belongs to the methyltransferase superfamily.</text>
</comment>
<dbReference type="InterPro" id="IPR029063">
    <property type="entry name" value="SAM-dependent_MTases_sf"/>
</dbReference>
<organism evidence="12 13">
    <name type="scientific">Erythroxylum novogranatense</name>
    <dbReference type="NCBI Taxonomy" id="1862640"/>
    <lineage>
        <taxon>Eukaryota</taxon>
        <taxon>Viridiplantae</taxon>
        <taxon>Streptophyta</taxon>
        <taxon>Embryophyta</taxon>
        <taxon>Tracheophyta</taxon>
        <taxon>Spermatophyta</taxon>
        <taxon>Magnoliopsida</taxon>
        <taxon>eudicotyledons</taxon>
        <taxon>Gunneridae</taxon>
        <taxon>Pentapetalae</taxon>
        <taxon>rosids</taxon>
        <taxon>fabids</taxon>
        <taxon>Malpighiales</taxon>
        <taxon>Erythroxylaceae</taxon>
        <taxon>Erythroxylum</taxon>
    </lineage>
</organism>
<dbReference type="EC" id="2.1.1.-" evidence="11"/>
<evidence type="ECO:0000256" key="2">
    <source>
        <dbReference type="ARBA" id="ARBA00008361"/>
    </source>
</evidence>
<evidence type="ECO:0000256" key="4">
    <source>
        <dbReference type="ARBA" id="ARBA00022679"/>
    </source>
</evidence>
<evidence type="ECO:0000313" key="13">
    <source>
        <dbReference type="Proteomes" id="UP001159364"/>
    </source>
</evidence>
<keyword evidence="4 11" id="KW-0808">Transferase</keyword>
<dbReference type="GO" id="GO:0012505">
    <property type="term" value="C:endomembrane system"/>
    <property type="evidence" value="ECO:0007669"/>
    <property type="project" value="UniProtKB-SubCell"/>
</dbReference>
<evidence type="ECO:0000313" key="12">
    <source>
        <dbReference type="EMBL" id="KAJ8760969.1"/>
    </source>
</evidence>
<dbReference type="InterPro" id="IPR004159">
    <property type="entry name" value="Put_SAM_MeTrfase"/>
</dbReference>
<evidence type="ECO:0000256" key="8">
    <source>
        <dbReference type="ARBA" id="ARBA00023136"/>
    </source>
</evidence>
<evidence type="ECO:0000256" key="10">
    <source>
        <dbReference type="ARBA" id="ARBA00037847"/>
    </source>
</evidence>
<keyword evidence="9 11" id="KW-0325">Glycoprotein</keyword>
<evidence type="ECO:0000256" key="5">
    <source>
        <dbReference type="ARBA" id="ARBA00022692"/>
    </source>
</evidence>
<dbReference type="SUPFAM" id="SSF53335">
    <property type="entry name" value="S-adenosyl-L-methionine-dependent methyltransferases"/>
    <property type="match status" value="2"/>
</dbReference>
<dbReference type="PANTHER" id="PTHR10108">
    <property type="entry name" value="SAM-DEPENDENT METHYLTRANSFERASE"/>
    <property type="match status" value="1"/>
</dbReference>
<gene>
    <name evidence="12" type="ORF">K2173_022007</name>
</gene>
<reference evidence="12 13" key="1">
    <citation type="submission" date="2021-09" db="EMBL/GenBank/DDBJ databases">
        <title>Genomic insights and catalytic innovation underlie evolution of tropane alkaloids biosynthesis.</title>
        <authorList>
            <person name="Wang Y.-J."/>
            <person name="Tian T."/>
            <person name="Huang J.-P."/>
            <person name="Huang S.-X."/>
        </authorList>
    </citation>
    <scope>NUCLEOTIDE SEQUENCE [LARGE SCALE GENOMIC DNA]</scope>
    <source>
        <strain evidence="12">KIB-2018</strain>
        <tissue evidence="12">Leaf</tissue>
    </source>
</reference>
<feature type="transmembrane region" description="Helical" evidence="11">
    <location>
        <begin position="21"/>
        <end position="39"/>
    </location>
</feature>
<dbReference type="GO" id="GO:0005737">
    <property type="term" value="C:cytoplasm"/>
    <property type="evidence" value="ECO:0007669"/>
    <property type="project" value="TreeGrafter"/>
</dbReference>
<dbReference type="GO" id="GO:0016020">
    <property type="term" value="C:membrane"/>
    <property type="evidence" value="ECO:0007669"/>
    <property type="project" value="UniProtKB-SubCell"/>
</dbReference>
<keyword evidence="7 11" id="KW-1133">Transmembrane helix</keyword>
<dbReference type="AlphaFoldDB" id="A0AAV8T3M2"/>
<evidence type="ECO:0000256" key="1">
    <source>
        <dbReference type="ARBA" id="ARBA00004606"/>
    </source>
</evidence>
<evidence type="ECO:0000256" key="11">
    <source>
        <dbReference type="RuleBase" id="RU366043"/>
    </source>
</evidence>
<comment type="caution">
    <text evidence="12">The sequence shown here is derived from an EMBL/GenBank/DDBJ whole genome shotgun (WGS) entry which is preliminary data.</text>
</comment>
<evidence type="ECO:0000256" key="3">
    <source>
        <dbReference type="ARBA" id="ARBA00022603"/>
    </source>
</evidence>
<dbReference type="EMBL" id="JAIWQS010000007">
    <property type="protein sequence ID" value="KAJ8760969.1"/>
    <property type="molecule type" value="Genomic_DNA"/>
</dbReference>
<evidence type="ECO:0000256" key="7">
    <source>
        <dbReference type="ARBA" id="ARBA00022989"/>
    </source>
</evidence>
<dbReference type="FunFam" id="3.40.50.150:FF:000119">
    <property type="entry name" value="probable pectin methyltransferase QUA2"/>
    <property type="match status" value="1"/>
</dbReference>
<name>A0AAV8T3M2_9ROSI</name>